<evidence type="ECO:0000313" key="7">
    <source>
        <dbReference type="EMBL" id="OLP77795.1"/>
    </source>
</evidence>
<dbReference type="EMBL" id="LSRX01001710">
    <property type="protein sequence ID" value="OLP77795.1"/>
    <property type="molecule type" value="Genomic_DNA"/>
</dbReference>
<feature type="transmembrane region" description="Helical" evidence="5">
    <location>
        <begin position="291"/>
        <end position="312"/>
    </location>
</feature>
<organism evidence="7 8">
    <name type="scientific">Symbiodinium microadriaticum</name>
    <name type="common">Dinoflagellate</name>
    <name type="synonym">Zooxanthella microadriatica</name>
    <dbReference type="NCBI Taxonomy" id="2951"/>
    <lineage>
        <taxon>Eukaryota</taxon>
        <taxon>Sar</taxon>
        <taxon>Alveolata</taxon>
        <taxon>Dinophyceae</taxon>
        <taxon>Suessiales</taxon>
        <taxon>Symbiodiniaceae</taxon>
        <taxon>Symbiodinium</taxon>
    </lineage>
</organism>
<keyword evidence="3 5" id="KW-1133">Transmembrane helix</keyword>
<comment type="caution">
    <text evidence="7">The sequence shown here is derived from an EMBL/GenBank/DDBJ whole genome shotgun (WGS) entry which is preliminary data.</text>
</comment>
<evidence type="ECO:0000256" key="3">
    <source>
        <dbReference type="ARBA" id="ARBA00022989"/>
    </source>
</evidence>
<dbReference type="GO" id="GO:0070509">
    <property type="term" value="P:calcium ion import"/>
    <property type="evidence" value="ECO:0007669"/>
    <property type="project" value="TreeGrafter"/>
</dbReference>
<dbReference type="Gene3D" id="1.10.287.70">
    <property type="match status" value="1"/>
</dbReference>
<dbReference type="GO" id="GO:0005248">
    <property type="term" value="F:voltage-gated sodium channel activity"/>
    <property type="evidence" value="ECO:0007669"/>
    <property type="project" value="TreeGrafter"/>
</dbReference>
<protein>
    <submittedName>
        <fullName evidence="7">Voltage-dependent calcium channel type A subunit alpha-1</fullName>
    </submittedName>
</protein>
<dbReference type="GO" id="GO:0008332">
    <property type="term" value="F:low voltage-gated calcium channel activity"/>
    <property type="evidence" value="ECO:0007669"/>
    <property type="project" value="TreeGrafter"/>
</dbReference>
<dbReference type="OrthoDB" id="425411at2759"/>
<dbReference type="InterPro" id="IPR005821">
    <property type="entry name" value="Ion_trans_dom"/>
</dbReference>
<dbReference type="PANTHER" id="PTHR10037">
    <property type="entry name" value="VOLTAGE-GATED CATION CHANNEL CALCIUM AND SODIUM"/>
    <property type="match status" value="1"/>
</dbReference>
<name>A0A1Q9C4G9_SYMMI</name>
<feature type="domain" description="Ion transport" evidence="6">
    <location>
        <begin position="293"/>
        <end position="527"/>
    </location>
</feature>
<evidence type="ECO:0000256" key="4">
    <source>
        <dbReference type="ARBA" id="ARBA00023136"/>
    </source>
</evidence>
<feature type="transmembrane region" description="Helical" evidence="5">
    <location>
        <begin position="505"/>
        <end position="524"/>
    </location>
</feature>
<keyword evidence="4 5" id="KW-0472">Membrane</keyword>
<keyword evidence="8" id="KW-1185">Reference proteome</keyword>
<feature type="transmembrane region" description="Helical" evidence="5">
    <location>
        <begin position="363"/>
        <end position="382"/>
    </location>
</feature>
<reference evidence="7 8" key="1">
    <citation type="submission" date="2016-02" db="EMBL/GenBank/DDBJ databases">
        <title>Genome analysis of coral dinoflagellate symbionts highlights evolutionary adaptations to a symbiotic lifestyle.</title>
        <authorList>
            <person name="Aranda M."/>
            <person name="Li Y."/>
            <person name="Liew Y.J."/>
            <person name="Baumgarten S."/>
            <person name="Simakov O."/>
            <person name="Wilson M."/>
            <person name="Piel J."/>
            <person name="Ashoor H."/>
            <person name="Bougouffa S."/>
            <person name="Bajic V.B."/>
            <person name="Ryu T."/>
            <person name="Ravasi T."/>
            <person name="Bayer T."/>
            <person name="Micklem G."/>
            <person name="Kim H."/>
            <person name="Bhak J."/>
            <person name="Lajeunesse T.C."/>
            <person name="Voolstra C.R."/>
        </authorList>
    </citation>
    <scope>NUCLEOTIDE SEQUENCE [LARGE SCALE GENOMIC DNA]</scope>
    <source>
        <strain evidence="7 8">CCMP2467</strain>
    </source>
</reference>
<dbReference type="InterPro" id="IPR043203">
    <property type="entry name" value="VGCC_Ca_Na"/>
</dbReference>
<keyword evidence="2 5" id="KW-0812">Transmembrane</keyword>
<proteinExistence type="predicted"/>
<evidence type="ECO:0000256" key="1">
    <source>
        <dbReference type="ARBA" id="ARBA00004141"/>
    </source>
</evidence>
<evidence type="ECO:0000256" key="5">
    <source>
        <dbReference type="SAM" id="Phobius"/>
    </source>
</evidence>
<dbReference type="AlphaFoldDB" id="A0A1Q9C4G9"/>
<dbReference type="Pfam" id="PF00520">
    <property type="entry name" value="Ion_trans"/>
    <property type="match status" value="1"/>
</dbReference>
<feature type="transmembrane region" description="Helical" evidence="5">
    <location>
        <begin position="436"/>
        <end position="461"/>
    </location>
</feature>
<dbReference type="PANTHER" id="PTHR10037:SF293">
    <property type="entry name" value="EF-HAND DOMAIN-CONTAINING PROTEIN"/>
    <property type="match status" value="1"/>
</dbReference>
<dbReference type="Gene3D" id="1.20.120.350">
    <property type="entry name" value="Voltage-gated potassium channels. Chain C"/>
    <property type="match status" value="1"/>
</dbReference>
<dbReference type="SUPFAM" id="SSF81324">
    <property type="entry name" value="Voltage-gated potassium channels"/>
    <property type="match status" value="1"/>
</dbReference>
<evidence type="ECO:0000256" key="2">
    <source>
        <dbReference type="ARBA" id="ARBA00022692"/>
    </source>
</evidence>
<accession>A0A1Q9C4G9</accession>
<sequence>MPRPDLLNPSPGDVVHVGPPSVCLDDADADADHPLPSEADRRKELAHSFKTHMQGLSMVFNELLNQHESHLQVTFTGSTPLSASRSLLNSWKHESRATVKHDAKLCASHSLGLEVLPVVEKARRPSMRMNSSFALPGEYFSTADKELNHETMQIIEKQCCHDKAQPPPELESGQSSPTKTLDPVVNTYAGGWEIEDMLGLLRVLNESTKPEKSVSAKLKKFRNQVEDNVEIDFDSFKAVLDKYNLTVNRDVKILREALKAEENHNRYLDDGNADKKRSETRWNTLQRRATLFFDVIPPLVIVVNILLIGVSVNNQQDMSEEDKQMWQAVEITFLSFYVLEAFGKMFVYSFRWYFCGPDKWWNLFDFCCILLSMADVSIFLYVQLQQVKDNPLDLQVVMLIKMLRLARLARLIRTLRFEIFYELKLMVLGVISGMRVLGWAMVLLASMIYSAAIFTTSMFGLSELVDDEMSTVANSMFTLFRCFTDGCVARDGRPLNELLAQEWGVFMYVGVTLGLFNLIMAIFIDNVMANQMQRKLQEISNTAANVEVDIKEQLLRLTLLSKTFGIPEEIEREIKALDGHFSSNVARTRAKFEALIGAKVVITKAAFLSWLTDPEFLRVLKDADIETANQSGIYEVLDADMSNSLSIEEVFVGLMRLRGPIAKSEIVGLILRLRHVTMMMNGMNPEDE</sequence>
<evidence type="ECO:0000259" key="6">
    <source>
        <dbReference type="Pfam" id="PF00520"/>
    </source>
</evidence>
<dbReference type="InterPro" id="IPR018247">
    <property type="entry name" value="EF_Hand_1_Ca_BS"/>
</dbReference>
<dbReference type="Proteomes" id="UP000186817">
    <property type="component" value="Unassembled WGS sequence"/>
</dbReference>
<evidence type="ECO:0000313" key="8">
    <source>
        <dbReference type="Proteomes" id="UP000186817"/>
    </source>
</evidence>
<dbReference type="GO" id="GO:0086010">
    <property type="term" value="P:membrane depolarization during action potential"/>
    <property type="evidence" value="ECO:0007669"/>
    <property type="project" value="TreeGrafter"/>
</dbReference>
<comment type="subcellular location">
    <subcellularLocation>
        <location evidence="1">Membrane</location>
        <topology evidence="1">Multi-pass membrane protein</topology>
    </subcellularLocation>
</comment>
<dbReference type="PROSITE" id="PS00018">
    <property type="entry name" value="EF_HAND_1"/>
    <property type="match status" value="1"/>
</dbReference>
<dbReference type="InterPro" id="IPR027359">
    <property type="entry name" value="Volt_channel_dom_sf"/>
</dbReference>
<gene>
    <name evidence="7" type="primary">cac</name>
    <name evidence="7" type="ORF">AK812_SmicGene42103</name>
</gene>
<dbReference type="GO" id="GO:0001518">
    <property type="term" value="C:voltage-gated sodium channel complex"/>
    <property type="evidence" value="ECO:0007669"/>
    <property type="project" value="TreeGrafter"/>
</dbReference>